<reference evidence="3" key="1">
    <citation type="journal article" date="2018" name="Nat. Microbiol.">
        <title>Leveraging single-cell genomics to expand the fungal tree of life.</title>
        <authorList>
            <person name="Ahrendt S.R."/>
            <person name="Quandt C.A."/>
            <person name="Ciobanu D."/>
            <person name="Clum A."/>
            <person name="Salamov A."/>
            <person name="Andreopoulos B."/>
            <person name="Cheng J.F."/>
            <person name="Woyke T."/>
            <person name="Pelin A."/>
            <person name="Henrissat B."/>
            <person name="Reynolds N.K."/>
            <person name="Benny G.L."/>
            <person name="Smith M.E."/>
            <person name="James T.Y."/>
            <person name="Grigoriev I.V."/>
        </authorList>
    </citation>
    <scope>NUCLEOTIDE SEQUENCE [LARGE SCALE GENOMIC DNA]</scope>
</reference>
<protein>
    <recommendedName>
        <fullName evidence="4">Ankyrin repeat-containing domain protein</fullName>
    </recommendedName>
</protein>
<dbReference type="PANTHER" id="PTHR46586:SF3">
    <property type="entry name" value="ANKYRIN REPEAT-CONTAINING PROTEIN"/>
    <property type="match status" value="1"/>
</dbReference>
<name>A0A4P9W8Y4_9FUNG</name>
<keyword evidence="3" id="KW-1185">Reference proteome</keyword>
<dbReference type="Gene3D" id="1.25.40.20">
    <property type="entry name" value="Ankyrin repeat-containing domain"/>
    <property type="match status" value="1"/>
</dbReference>
<dbReference type="EMBL" id="KZ996352">
    <property type="protein sequence ID" value="RKO88999.1"/>
    <property type="molecule type" value="Genomic_DNA"/>
</dbReference>
<sequence>MANEILDIINLRAAPRARCSIAAPQSCTSKAHPRRQAAAPDTARSQPPRLGRPHILCWRLPRLDVHQPELDCPGNEELGHLYIALAIPPSRRGRGRGLGERAGKRVADARCRRCHRAQPLGRPPVPCGLGVFDGARRQYCLLLLRRESRRYPLPALSRARGLGYRRRLLPRHAPQQDRRRAPPTCQWLRIGAPVPPWIGNLAVSQGDLAVVKIVHEHSRGGEFSSTAMTMAARSSLEIVLFLHEQRTEGCTKDAMDLAAGAGRLDIVRFLHKSRSEGCATKAMDAAGLYGALDVVSSLHQNRSESCTTGGMDGAAVAGHLDVVRFLHANRFEACSTHTMDGAAAAGRLDVMRFLHANRSEGCTTHAMDTALGGRISGAMTQRTDCAVIGGGQTTSHVYSTMSVGSICTGTAIG</sequence>
<evidence type="ECO:0000313" key="3">
    <source>
        <dbReference type="Proteomes" id="UP000269721"/>
    </source>
</evidence>
<dbReference type="OrthoDB" id="194358at2759"/>
<dbReference type="InterPro" id="IPR052050">
    <property type="entry name" value="SecEffector_AnkRepeat"/>
</dbReference>
<feature type="region of interest" description="Disordered" evidence="1">
    <location>
        <begin position="23"/>
        <end position="48"/>
    </location>
</feature>
<accession>A0A4P9W8Y4</accession>
<dbReference type="PANTHER" id="PTHR46586">
    <property type="entry name" value="ANKYRIN REPEAT-CONTAINING PROTEIN"/>
    <property type="match status" value="1"/>
</dbReference>
<dbReference type="SUPFAM" id="SSF48403">
    <property type="entry name" value="Ankyrin repeat"/>
    <property type="match status" value="1"/>
</dbReference>
<evidence type="ECO:0000313" key="2">
    <source>
        <dbReference type="EMBL" id="RKO88999.1"/>
    </source>
</evidence>
<evidence type="ECO:0000256" key="1">
    <source>
        <dbReference type="SAM" id="MobiDB-lite"/>
    </source>
</evidence>
<dbReference type="Proteomes" id="UP000269721">
    <property type="component" value="Unassembled WGS sequence"/>
</dbReference>
<dbReference type="InterPro" id="IPR036770">
    <property type="entry name" value="Ankyrin_rpt-contain_sf"/>
</dbReference>
<proteinExistence type="predicted"/>
<organism evidence="2 3">
    <name type="scientific">Blyttiomyces helicus</name>
    <dbReference type="NCBI Taxonomy" id="388810"/>
    <lineage>
        <taxon>Eukaryota</taxon>
        <taxon>Fungi</taxon>
        <taxon>Fungi incertae sedis</taxon>
        <taxon>Chytridiomycota</taxon>
        <taxon>Chytridiomycota incertae sedis</taxon>
        <taxon>Chytridiomycetes</taxon>
        <taxon>Chytridiomycetes incertae sedis</taxon>
        <taxon>Blyttiomyces</taxon>
    </lineage>
</organism>
<evidence type="ECO:0008006" key="4">
    <source>
        <dbReference type="Google" id="ProtNLM"/>
    </source>
</evidence>
<dbReference type="AlphaFoldDB" id="A0A4P9W8Y4"/>
<gene>
    <name evidence="2" type="ORF">BDK51DRAFT_39478</name>
</gene>